<feature type="domain" description="Survival Motor Neuron Gemin2-binding" evidence="2">
    <location>
        <begin position="23"/>
        <end position="48"/>
    </location>
</feature>
<feature type="compositionally biased region" description="Polar residues" evidence="1">
    <location>
        <begin position="1"/>
        <end position="15"/>
    </location>
</feature>
<dbReference type="OrthoDB" id="10599598at2759"/>
<name>W7U4D0_9STRA</name>
<protein>
    <submittedName>
        <fullName evidence="3">Survival motor neuron</fullName>
    </submittedName>
</protein>
<dbReference type="InterPro" id="IPR049481">
    <property type="entry name" value="SMN_G2-BD"/>
</dbReference>
<sequence length="99" mass="10076">MYSSGMVFGNTNGHAGTTYHAEADSNTWDDSAIINAFDLAVSSHGQAGRHATERGEEEEGRGAEGGSQGGNGRGNRSRAHSCGLAGNKPGREAGGKGRG</sequence>
<evidence type="ECO:0000256" key="1">
    <source>
        <dbReference type="SAM" id="MobiDB-lite"/>
    </source>
</evidence>
<feature type="compositionally biased region" description="Gly residues" evidence="1">
    <location>
        <begin position="63"/>
        <end position="73"/>
    </location>
</feature>
<reference evidence="3 4" key="1">
    <citation type="journal article" date="2014" name="Mol. Plant">
        <title>Chromosome Scale Genome Assembly and Transcriptome Profiling of Nannochloropsis gaditana in Nitrogen Depletion.</title>
        <authorList>
            <person name="Corteggiani Carpinelli E."/>
            <person name="Telatin A."/>
            <person name="Vitulo N."/>
            <person name="Forcato C."/>
            <person name="D'Angelo M."/>
            <person name="Schiavon R."/>
            <person name="Vezzi A."/>
            <person name="Giacometti G.M."/>
            <person name="Morosinotto T."/>
            <person name="Valle G."/>
        </authorList>
    </citation>
    <scope>NUCLEOTIDE SEQUENCE [LARGE SCALE GENOMIC DNA]</scope>
    <source>
        <strain evidence="3 4">B-31</strain>
    </source>
</reference>
<evidence type="ECO:0000313" key="4">
    <source>
        <dbReference type="Proteomes" id="UP000019335"/>
    </source>
</evidence>
<gene>
    <name evidence="3" type="ORF">Naga_100786g1</name>
</gene>
<accession>W7U4D0</accession>
<dbReference type="AlphaFoldDB" id="W7U4D0"/>
<feature type="region of interest" description="Disordered" evidence="1">
    <location>
        <begin position="1"/>
        <end position="21"/>
    </location>
</feature>
<dbReference type="EMBL" id="AZIL01000005">
    <property type="protein sequence ID" value="EWM30648.1"/>
    <property type="molecule type" value="Genomic_DNA"/>
</dbReference>
<feature type="compositionally biased region" description="Basic and acidic residues" evidence="1">
    <location>
        <begin position="89"/>
        <end position="99"/>
    </location>
</feature>
<dbReference type="Pfam" id="PF20636">
    <property type="entry name" value="SMN_G2-BD"/>
    <property type="match status" value="1"/>
</dbReference>
<proteinExistence type="predicted"/>
<feature type="region of interest" description="Disordered" evidence="1">
    <location>
        <begin position="43"/>
        <end position="99"/>
    </location>
</feature>
<evidence type="ECO:0000313" key="3">
    <source>
        <dbReference type="EMBL" id="EWM30648.1"/>
    </source>
</evidence>
<comment type="caution">
    <text evidence="3">The sequence shown here is derived from an EMBL/GenBank/DDBJ whole genome shotgun (WGS) entry which is preliminary data.</text>
</comment>
<keyword evidence="4" id="KW-1185">Reference proteome</keyword>
<evidence type="ECO:0000259" key="2">
    <source>
        <dbReference type="Pfam" id="PF20636"/>
    </source>
</evidence>
<dbReference type="Proteomes" id="UP000019335">
    <property type="component" value="Chromosome 1"/>
</dbReference>
<organism evidence="3 4">
    <name type="scientific">Nannochloropsis gaditana</name>
    <dbReference type="NCBI Taxonomy" id="72520"/>
    <lineage>
        <taxon>Eukaryota</taxon>
        <taxon>Sar</taxon>
        <taxon>Stramenopiles</taxon>
        <taxon>Ochrophyta</taxon>
        <taxon>Eustigmatophyceae</taxon>
        <taxon>Eustigmatales</taxon>
        <taxon>Monodopsidaceae</taxon>
        <taxon>Nannochloropsis</taxon>
    </lineage>
</organism>